<gene>
    <name evidence="2" type="ORF">CCHLO57077_00008321</name>
</gene>
<proteinExistence type="predicted"/>
<feature type="transmembrane region" description="Helical" evidence="1">
    <location>
        <begin position="72"/>
        <end position="93"/>
    </location>
</feature>
<protein>
    <recommendedName>
        <fullName evidence="4">Fucose-specific lectin</fullName>
    </recommendedName>
</protein>
<evidence type="ECO:0000313" key="2">
    <source>
        <dbReference type="EMBL" id="CAI6087877.1"/>
    </source>
</evidence>
<evidence type="ECO:0000313" key="3">
    <source>
        <dbReference type="Proteomes" id="UP001160390"/>
    </source>
</evidence>
<comment type="caution">
    <text evidence="2">The sequence shown here is derived from an EMBL/GenBank/DDBJ whole genome shotgun (WGS) entry which is preliminary data.</text>
</comment>
<dbReference type="Proteomes" id="UP001160390">
    <property type="component" value="Unassembled WGS sequence"/>
</dbReference>
<keyword evidence="1" id="KW-0812">Transmembrane</keyword>
<dbReference type="AlphaFoldDB" id="A0AA35LZT2"/>
<keyword evidence="1" id="KW-0472">Membrane</keyword>
<organism evidence="2 3">
    <name type="scientific">Clonostachys chloroleuca</name>
    <dbReference type="NCBI Taxonomy" id="1926264"/>
    <lineage>
        <taxon>Eukaryota</taxon>
        <taxon>Fungi</taxon>
        <taxon>Dikarya</taxon>
        <taxon>Ascomycota</taxon>
        <taxon>Pezizomycotina</taxon>
        <taxon>Sordariomycetes</taxon>
        <taxon>Hypocreomycetidae</taxon>
        <taxon>Hypocreales</taxon>
        <taxon>Bionectriaceae</taxon>
        <taxon>Clonostachys</taxon>
    </lineage>
</organism>
<keyword evidence="1" id="KW-1133">Transmembrane helix</keyword>
<keyword evidence="3" id="KW-1185">Reference proteome</keyword>
<evidence type="ECO:0008006" key="4">
    <source>
        <dbReference type="Google" id="ProtNLM"/>
    </source>
</evidence>
<sequence>MERRTSVARSQPDSSGLQAVLDPTLEVTPGDGMIPVSSGGLAKPEGQFQSATLVPTDENISEAQKKPRRRRYYIIGAVVAVLIILGAVLGGVLGSRKAVRRDAPSTTLDEDVRGGLPFAFSSWHDSKGYVRHIFWQAGNGTLQSCMSTRLDSSPWQRTNLSLEHPAQNRSGIATGHTIQDSNRNGNGKALQVVAFYLNTTNFVNDIDYGRSFIRDSINDKDYQAMGGAIIRYDTGWTTEISSIRALRASTFAVVPTSRNYTEISTEGRLAAFFQSEDGKLGAWEDPLNTGRNTKYANQTAWNSSFPDIELSPSSSIAAFAVAASSDGSDGKIHTFVLYHDRAGQIQQLRREGMESNWQLSTPDAFKDADRYTSISCVTGPTWINGLTLDDKPNEVTDVDRLLEPASNLTRCVFLSRGSIMETQLDGVNWTLPVSVIC</sequence>
<dbReference type="Gene3D" id="2.120.10.70">
    <property type="entry name" value="Fucose-specific lectin"/>
    <property type="match status" value="1"/>
</dbReference>
<dbReference type="SUPFAM" id="SSF89372">
    <property type="entry name" value="Fucose-specific lectin"/>
    <property type="match status" value="1"/>
</dbReference>
<name>A0AA35LZT2_9HYPO</name>
<dbReference type="EMBL" id="CABFNP030000799">
    <property type="protein sequence ID" value="CAI6087877.1"/>
    <property type="molecule type" value="Genomic_DNA"/>
</dbReference>
<reference evidence="2" key="1">
    <citation type="submission" date="2023-01" db="EMBL/GenBank/DDBJ databases">
        <authorList>
            <person name="Piombo E."/>
        </authorList>
    </citation>
    <scope>NUCLEOTIDE SEQUENCE</scope>
</reference>
<accession>A0AA35LZT2</accession>
<evidence type="ECO:0000256" key="1">
    <source>
        <dbReference type="SAM" id="Phobius"/>
    </source>
</evidence>